<dbReference type="Gene3D" id="3.40.1280.10">
    <property type="match status" value="1"/>
</dbReference>
<dbReference type="GO" id="GO:0003723">
    <property type="term" value="F:RNA binding"/>
    <property type="evidence" value="ECO:0007669"/>
    <property type="project" value="InterPro"/>
</dbReference>
<dbReference type="AlphaFoldDB" id="A0A5B8R8G9"/>
<dbReference type="InterPro" id="IPR013123">
    <property type="entry name" value="SpoU_subst-bd"/>
</dbReference>
<dbReference type="EMBL" id="MN079101">
    <property type="protein sequence ID" value="QEA05419.1"/>
    <property type="molecule type" value="Genomic_DNA"/>
</dbReference>
<dbReference type="FunFam" id="3.40.1280.10:FF:000008">
    <property type="entry name" value="Group 3 RNA methyltransferase TrmH"/>
    <property type="match status" value="1"/>
</dbReference>
<evidence type="ECO:0000256" key="1">
    <source>
        <dbReference type="ARBA" id="ARBA00007228"/>
    </source>
</evidence>
<evidence type="ECO:0000256" key="4">
    <source>
        <dbReference type="ARBA" id="ARBA00022603"/>
    </source>
</evidence>
<proteinExistence type="inferred from homology"/>
<dbReference type="Gene3D" id="3.30.1330.30">
    <property type="match status" value="1"/>
</dbReference>
<evidence type="ECO:0000256" key="3">
    <source>
        <dbReference type="ARBA" id="ARBA00022552"/>
    </source>
</evidence>
<dbReference type="PANTHER" id="PTHR46429:SF1">
    <property type="entry name" value="23S RRNA (GUANOSINE-2'-O-)-METHYLTRANSFERASE RLMB"/>
    <property type="match status" value="1"/>
</dbReference>
<evidence type="ECO:0000256" key="6">
    <source>
        <dbReference type="ARBA" id="ARBA00022691"/>
    </source>
</evidence>
<keyword evidence="2" id="KW-0963">Cytoplasm</keyword>
<dbReference type="InterPro" id="IPR024915">
    <property type="entry name" value="23S_rRNA_MeTrfase_RlmB"/>
</dbReference>
<dbReference type="InterPro" id="IPR029064">
    <property type="entry name" value="Ribosomal_eL30-like_sf"/>
</dbReference>
<dbReference type="SUPFAM" id="SSF75217">
    <property type="entry name" value="alpha/beta knot"/>
    <property type="match status" value="1"/>
</dbReference>
<accession>A0A5B8R8G9</accession>
<dbReference type="SMART" id="SM00967">
    <property type="entry name" value="SpoU_sub_bind"/>
    <property type="match status" value="1"/>
</dbReference>
<dbReference type="InterPro" id="IPR029028">
    <property type="entry name" value="Alpha/beta_knot_MTases"/>
</dbReference>
<evidence type="ECO:0000256" key="5">
    <source>
        <dbReference type="ARBA" id="ARBA00022679"/>
    </source>
</evidence>
<dbReference type="Pfam" id="PF08032">
    <property type="entry name" value="SpoU_sub_bind"/>
    <property type="match status" value="1"/>
</dbReference>
<dbReference type="GO" id="GO:0070039">
    <property type="term" value="F:rRNA (guanosine-2'-O-)-methyltransferase activity"/>
    <property type="evidence" value="ECO:0007669"/>
    <property type="project" value="TreeGrafter"/>
</dbReference>
<gene>
    <name evidence="8" type="primary">rlmB</name>
    <name evidence="8" type="ORF">KBTEX_01740</name>
</gene>
<feature type="domain" description="RNA 2-O ribose methyltransferase substrate binding" evidence="7">
    <location>
        <begin position="7"/>
        <end position="83"/>
    </location>
</feature>
<dbReference type="Pfam" id="PF00588">
    <property type="entry name" value="SpoU_methylase"/>
    <property type="match status" value="1"/>
</dbReference>
<comment type="similarity">
    <text evidence="1">Belongs to the class IV-like SAM-binding methyltransferase superfamily. RNA methyltransferase TrmH family.</text>
</comment>
<evidence type="ECO:0000259" key="7">
    <source>
        <dbReference type="SMART" id="SM00967"/>
    </source>
</evidence>
<evidence type="ECO:0000313" key="8">
    <source>
        <dbReference type="EMBL" id="QEA05419.1"/>
    </source>
</evidence>
<dbReference type="SUPFAM" id="SSF55315">
    <property type="entry name" value="L30e-like"/>
    <property type="match status" value="1"/>
</dbReference>
<organism evidence="8">
    <name type="scientific">uncultured organism</name>
    <dbReference type="NCBI Taxonomy" id="155900"/>
    <lineage>
        <taxon>unclassified sequences</taxon>
        <taxon>environmental samples</taxon>
    </lineage>
</organism>
<keyword evidence="6" id="KW-0949">S-adenosyl-L-methionine</keyword>
<keyword evidence="5 8" id="KW-0808">Transferase</keyword>
<dbReference type="NCBIfam" id="TIGR00186">
    <property type="entry name" value="rRNA_methyl_3"/>
    <property type="match status" value="1"/>
</dbReference>
<dbReference type="EC" id="2.1.1.185" evidence="8"/>
<dbReference type="InterPro" id="IPR029026">
    <property type="entry name" value="tRNA_m1G_MTases_N"/>
</dbReference>
<sequence>MSGNLQVLFGQHAVRAALRYDPTRVVEAWVDARRGDARGRRLREQLEGVGCPVHTADRRTLDRLAEGGAHQGVVIHYRGERPRGEDDLAQMLDGLDEAPLLLVLDQVQDPHNLGACLRTADAAGVHGVIAPRDRATGLTPVVHKVAAGAAARVPFFQVTNLARTLRGLRERGVWLVGAADGADAALYDADLTGPLALVLGAEESGMRRLTREACDTLVRIPMAGAVESLNVSVATGVVLFEAVRQRR</sequence>
<dbReference type="InterPro" id="IPR001537">
    <property type="entry name" value="SpoU_MeTrfase"/>
</dbReference>
<dbReference type="HAMAP" id="MF_01887">
    <property type="entry name" value="23SrRNA_methyltr_B"/>
    <property type="match status" value="1"/>
</dbReference>
<evidence type="ECO:0000256" key="2">
    <source>
        <dbReference type="ARBA" id="ARBA00022490"/>
    </source>
</evidence>
<dbReference type="InterPro" id="IPR004441">
    <property type="entry name" value="rRNA_MeTrfase_TrmH"/>
</dbReference>
<name>A0A5B8R8G9_9ZZZZ</name>
<dbReference type="PANTHER" id="PTHR46429">
    <property type="entry name" value="23S RRNA (GUANOSINE-2'-O-)-METHYLTRANSFERASE RLMB"/>
    <property type="match status" value="1"/>
</dbReference>
<reference evidence="8" key="1">
    <citation type="submission" date="2019-06" db="EMBL/GenBank/DDBJ databases">
        <authorList>
            <person name="Murdoch R.W."/>
            <person name="Fathepure B."/>
        </authorList>
    </citation>
    <scope>NUCLEOTIDE SEQUENCE</scope>
</reference>
<keyword evidence="3" id="KW-0698">rRNA processing</keyword>
<keyword evidence="4 8" id="KW-0489">Methyltransferase</keyword>
<protein>
    <submittedName>
        <fullName evidence="8">23S rRNA (Guanosine-2'-O-)-methyltransferase RlmB</fullName>
        <ecNumber evidence="8">2.1.1.185</ecNumber>
    </submittedName>
</protein>
<dbReference type="CDD" id="cd18103">
    <property type="entry name" value="SpoU-like_RlmB"/>
    <property type="match status" value="1"/>
</dbReference>